<evidence type="ECO:0000256" key="8">
    <source>
        <dbReference type="ARBA" id="ARBA00023004"/>
    </source>
</evidence>
<proteinExistence type="inferred from homology"/>
<comment type="similarity">
    <text evidence="14">Belongs to the peroxidase family.</text>
</comment>
<sequence>MASFSNGLLAVAFLSLLARAAHGQLSPAFYAATCPDLESVARSVMAQVVGQDPRMGASVIRLFFHDCFVNCAKSSRWFAHPQGCDASVLLDDTPTMRGEKNAMGNMNSLRGYEIIDAIKSQVEAACRATVSCADIVALAARDSVSLVSAAETVLW</sequence>
<comment type="caution">
    <text evidence="17">The sequence shown here is derived from an EMBL/GenBank/DDBJ whole genome shotgun (WGS) entry which is preliminary data.</text>
</comment>
<feature type="domain" description="Plant heme peroxidase family profile" evidence="16">
    <location>
        <begin position="24"/>
        <end position="155"/>
    </location>
</feature>
<evidence type="ECO:0000256" key="2">
    <source>
        <dbReference type="ARBA" id="ARBA00001970"/>
    </source>
</evidence>
<keyword evidence="5 11" id="KW-0479">Metal-binding</keyword>
<evidence type="ECO:0000256" key="4">
    <source>
        <dbReference type="ARBA" id="ARBA00022617"/>
    </source>
</evidence>
<feature type="site" description="Transition state stabilizer" evidence="12">
    <location>
        <position position="61"/>
    </location>
</feature>
<dbReference type="InterPro" id="IPR010255">
    <property type="entry name" value="Haem_peroxidase_sf"/>
</dbReference>
<dbReference type="InterPro" id="IPR019794">
    <property type="entry name" value="Peroxidases_AS"/>
</dbReference>
<dbReference type="InterPro" id="IPR000823">
    <property type="entry name" value="Peroxidase_pln"/>
</dbReference>
<keyword evidence="3" id="KW-0575">Peroxidase</keyword>
<dbReference type="EMBL" id="AMZH03005712">
    <property type="protein sequence ID" value="RRT65736.1"/>
    <property type="molecule type" value="Genomic_DNA"/>
</dbReference>
<evidence type="ECO:0000256" key="6">
    <source>
        <dbReference type="ARBA" id="ARBA00022837"/>
    </source>
</evidence>
<dbReference type="GO" id="GO:0140825">
    <property type="term" value="F:lactoperoxidase activity"/>
    <property type="evidence" value="ECO:0007669"/>
    <property type="project" value="UniProtKB-EC"/>
</dbReference>
<dbReference type="SUPFAM" id="SSF48113">
    <property type="entry name" value="Heme-dependent peroxidases"/>
    <property type="match status" value="1"/>
</dbReference>
<feature type="chain" id="PRO_5019254022" description="Plant heme peroxidase family profile domain-containing protein" evidence="15">
    <location>
        <begin position="24"/>
        <end position="155"/>
    </location>
</feature>
<comment type="cofactor">
    <cofactor evidence="2">
        <name>heme b</name>
        <dbReference type="ChEBI" id="CHEBI:60344"/>
    </cofactor>
</comment>
<feature type="disulfide bond" evidence="13">
    <location>
        <begin position="34"/>
        <end position="126"/>
    </location>
</feature>
<feature type="binding site" evidence="11">
    <location>
        <position position="87"/>
    </location>
    <ligand>
        <name>Ca(2+)</name>
        <dbReference type="ChEBI" id="CHEBI:29108"/>
        <label>1</label>
    </ligand>
</feature>
<dbReference type="GO" id="GO:0046872">
    <property type="term" value="F:metal ion binding"/>
    <property type="evidence" value="ECO:0007669"/>
    <property type="project" value="UniProtKB-KW"/>
</dbReference>
<keyword evidence="13" id="KW-1015">Disulfide bond</keyword>
<organism evidence="17 18">
    <name type="scientific">Ensete ventricosum</name>
    <name type="common">Abyssinian banana</name>
    <name type="synonym">Musa ensete</name>
    <dbReference type="NCBI Taxonomy" id="4639"/>
    <lineage>
        <taxon>Eukaryota</taxon>
        <taxon>Viridiplantae</taxon>
        <taxon>Streptophyta</taxon>
        <taxon>Embryophyta</taxon>
        <taxon>Tracheophyta</taxon>
        <taxon>Spermatophyta</taxon>
        <taxon>Magnoliopsida</taxon>
        <taxon>Liliopsida</taxon>
        <taxon>Zingiberales</taxon>
        <taxon>Musaceae</taxon>
        <taxon>Ensete</taxon>
    </lineage>
</organism>
<feature type="binding site" evidence="11">
    <location>
        <position position="69"/>
    </location>
    <ligand>
        <name>Ca(2+)</name>
        <dbReference type="ChEBI" id="CHEBI:29108"/>
        <label>1</label>
    </ligand>
</feature>
<dbReference type="Pfam" id="PF00141">
    <property type="entry name" value="peroxidase"/>
    <property type="match status" value="1"/>
</dbReference>
<feature type="binding site" evidence="11">
    <location>
        <position position="99"/>
    </location>
    <ligand>
        <name>Ca(2+)</name>
        <dbReference type="ChEBI" id="CHEBI:29108"/>
        <label>1</label>
    </ligand>
</feature>
<keyword evidence="7" id="KW-0560">Oxidoreductase</keyword>
<feature type="binding site" evidence="11">
    <location>
        <position position="66"/>
    </location>
    <ligand>
        <name>Ca(2+)</name>
        <dbReference type="ChEBI" id="CHEBI:29108"/>
        <label>1</label>
    </ligand>
</feature>
<keyword evidence="6 11" id="KW-0106">Calcium</keyword>
<evidence type="ECO:0000256" key="14">
    <source>
        <dbReference type="RuleBase" id="RU004241"/>
    </source>
</evidence>
<evidence type="ECO:0000256" key="13">
    <source>
        <dbReference type="PIRSR" id="PIRSR600823-5"/>
    </source>
</evidence>
<feature type="disulfide bond" evidence="13">
    <location>
        <begin position="67"/>
        <end position="84"/>
    </location>
</feature>
<keyword evidence="15" id="KW-0732">Signal</keyword>
<evidence type="ECO:0000313" key="18">
    <source>
        <dbReference type="Proteomes" id="UP000287651"/>
    </source>
</evidence>
<dbReference type="Gene3D" id="1.10.520.10">
    <property type="match status" value="1"/>
</dbReference>
<keyword evidence="9" id="KW-0376">Hydrogen peroxide</keyword>
<dbReference type="GO" id="GO:0020037">
    <property type="term" value="F:heme binding"/>
    <property type="evidence" value="ECO:0007669"/>
    <property type="project" value="InterPro"/>
</dbReference>
<evidence type="ECO:0000256" key="15">
    <source>
        <dbReference type="SAM" id="SignalP"/>
    </source>
</evidence>
<evidence type="ECO:0000256" key="10">
    <source>
        <dbReference type="PIRSR" id="PIRSR600823-1"/>
    </source>
</evidence>
<reference evidence="17 18" key="1">
    <citation type="journal article" date="2014" name="Agronomy (Basel)">
        <title>A Draft Genome Sequence for Ensete ventricosum, the Drought-Tolerant Tree Against Hunger.</title>
        <authorList>
            <person name="Harrison J."/>
            <person name="Moore K.A."/>
            <person name="Paszkiewicz K."/>
            <person name="Jones T."/>
            <person name="Grant M."/>
            <person name="Ambacheew D."/>
            <person name="Muzemil S."/>
            <person name="Studholme D.J."/>
        </authorList>
    </citation>
    <scope>NUCLEOTIDE SEQUENCE [LARGE SCALE GENOMIC DNA]</scope>
</reference>
<keyword evidence="8" id="KW-0408">Iron</keyword>
<dbReference type="Proteomes" id="UP000287651">
    <property type="component" value="Unassembled WGS sequence"/>
</dbReference>
<evidence type="ECO:0000259" key="16">
    <source>
        <dbReference type="PROSITE" id="PS50873"/>
    </source>
</evidence>
<evidence type="ECO:0000256" key="5">
    <source>
        <dbReference type="ARBA" id="ARBA00022723"/>
    </source>
</evidence>
<evidence type="ECO:0000256" key="11">
    <source>
        <dbReference type="PIRSR" id="PIRSR600823-3"/>
    </source>
</evidence>
<dbReference type="InterPro" id="IPR002016">
    <property type="entry name" value="Haem_peroxidase"/>
</dbReference>
<accession>A0A426ZP13</accession>
<evidence type="ECO:0000256" key="9">
    <source>
        <dbReference type="ARBA" id="ARBA00023324"/>
    </source>
</evidence>
<comment type="cofactor">
    <cofactor evidence="11">
        <name>Ca(2+)</name>
        <dbReference type="ChEBI" id="CHEBI:29108"/>
    </cofactor>
    <text evidence="11">Binds 2 calcium ions per subunit.</text>
</comment>
<dbReference type="PROSITE" id="PS50873">
    <property type="entry name" value="PEROXIDASE_4"/>
    <property type="match status" value="1"/>
</dbReference>
<comment type="catalytic activity">
    <reaction evidence="1">
        <text>2 a phenolic donor + H2O2 = 2 a phenolic radical donor + 2 H2O</text>
        <dbReference type="Rhea" id="RHEA:56136"/>
        <dbReference type="ChEBI" id="CHEBI:15377"/>
        <dbReference type="ChEBI" id="CHEBI:16240"/>
        <dbReference type="ChEBI" id="CHEBI:139520"/>
        <dbReference type="ChEBI" id="CHEBI:139521"/>
        <dbReference type="EC" id="1.11.1.7"/>
    </reaction>
</comment>
<gene>
    <name evidence="17" type="ORF">B296_00001114</name>
</gene>
<protein>
    <recommendedName>
        <fullName evidence="16">Plant heme peroxidase family profile domain-containing protein</fullName>
    </recommendedName>
</protein>
<feature type="binding site" evidence="11">
    <location>
        <position position="83"/>
    </location>
    <ligand>
        <name>Ca(2+)</name>
        <dbReference type="ChEBI" id="CHEBI:29108"/>
        <label>1</label>
    </ligand>
</feature>
<evidence type="ECO:0000256" key="3">
    <source>
        <dbReference type="ARBA" id="ARBA00022559"/>
    </source>
</evidence>
<dbReference type="PANTHER" id="PTHR31388">
    <property type="entry name" value="PEROXIDASE 72-RELATED"/>
    <property type="match status" value="1"/>
</dbReference>
<name>A0A426ZP13_ENSVE</name>
<evidence type="ECO:0000313" key="17">
    <source>
        <dbReference type="EMBL" id="RRT65736.1"/>
    </source>
</evidence>
<dbReference type="AlphaFoldDB" id="A0A426ZP13"/>
<evidence type="ECO:0000256" key="7">
    <source>
        <dbReference type="ARBA" id="ARBA00023002"/>
    </source>
</evidence>
<dbReference type="PROSITE" id="PS00436">
    <property type="entry name" value="PEROXIDASE_2"/>
    <property type="match status" value="1"/>
</dbReference>
<dbReference type="PANTHER" id="PTHR31388:SF208">
    <property type="entry name" value="PEROXIDASE"/>
    <property type="match status" value="1"/>
</dbReference>
<evidence type="ECO:0000256" key="12">
    <source>
        <dbReference type="PIRSR" id="PIRSR600823-4"/>
    </source>
</evidence>
<feature type="signal peptide" evidence="15">
    <location>
        <begin position="1"/>
        <end position="23"/>
    </location>
</feature>
<dbReference type="PRINTS" id="PR00461">
    <property type="entry name" value="PLPEROXIDASE"/>
</dbReference>
<feature type="binding site" evidence="11">
    <location>
        <position position="85"/>
    </location>
    <ligand>
        <name>Ca(2+)</name>
        <dbReference type="ChEBI" id="CHEBI:29108"/>
        <label>1</label>
    </ligand>
</feature>
<feature type="active site" description="Proton acceptor" evidence="10">
    <location>
        <position position="65"/>
    </location>
</feature>
<keyword evidence="4" id="KW-0349">Heme</keyword>
<dbReference type="GO" id="GO:0006979">
    <property type="term" value="P:response to oxidative stress"/>
    <property type="evidence" value="ECO:0007669"/>
    <property type="project" value="InterPro"/>
</dbReference>
<evidence type="ECO:0000256" key="1">
    <source>
        <dbReference type="ARBA" id="ARBA00000189"/>
    </source>
</evidence>
<dbReference type="GO" id="GO:0042744">
    <property type="term" value="P:hydrogen peroxide catabolic process"/>
    <property type="evidence" value="ECO:0007669"/>
    <property type="project" value="UniProtKB-KW"/>
</dbReference>